<accession>A0A1U7V289</accession>
<comment type="similarity">
    <text evidence="1">Belongs to the serpin family.</text>
</comment>
<dbReference type="Proteomes" id="UP000189701">
    <property type="component" value="Unplaced"/>
</dbReference>
<dbReference type="RefSeq" id="XP_009759076.1">
    <property type="nucleotide sequence ID" value="XM_009760774.1"/>
</dbReference>
<gene>
    <name evidence="4" type="primary">LOC104211679</name>
</gene>
<feature type="chain" id="PRO_5010558442" evidence="2">
    <location>
        <begin position="19"/>
        <end position="84"/>
    </location>
</feature>
<keyword evidence="3" id="KW-1185">Reference proteome</keyword>
<evidence type="ECO:0000313" key="3">
    <source>
        <dbReference type="Proteomes" id="UP000189701"/>
    </source>
</evidence>
<reference evidence="4" key="2">
    <citation type="submission" date="2025-08" db="UniProtKB">
        <authorList>
            <consortium name="RefSeq"/>
        </authorList>
    </citation>
    <scope>IDENTIFICATION</scope>
    <source>
        <tissue evidence="4">Leaf</tissue>
    </source>
</reference>
<evidence type="ECO:0000256" key="2">
    <source>
        <dbReference type="SAM" id="SignalP"/>
    </source>
</evidence>
<proteinExistence type="inferred from homology"/>
<dbReference type="AlphaFoldDB" id="A0A1U7V289"/>
<dbReference type="InterPro" id="IPR042178">
    <property type="entry name" value="Serpin_sf_1"/>
</dbReference>
<dbReference type="SUPFAM" id="SSF56574">
    <property type="entry name" value="Serpins"/>
    <property type="match status" value="1"/>
</dbReference>
<organism evidence="3 4">
    <name type="scientific">Nicotiana sylvestris</name>
    <name type="common">Wood tobacco</name>
    <name type="synonym">South American tobacco</name>
    <dbReference type="NCBI Taxonomy" id="4096"/>
    <lineage>
        <taxon>Eukaryota</taxon>
        <taxon>Viridiplantae</taxon>
        <taxon>Streptophyta</taxon>
        <taxon>Embryophyta</taxon>
        <taxon>Tracheophyta</taxon>
        <taxon>Spermatophyta</taxon>
        <taxon>Magnoliopsida</taxon>
        <taxon>eudicotyledons</taxon>
        <taxon>Gunneridae</taxon>
        <taxon>Pentapetalae</taxon>
        <taxon>asterids</taxon>
        <taxon>lamiids</taxon>
        <taxon>Solanales</taxon>
        <taxon>Solanaceae</taxon>
        <taxon>Nicotianoideae</taxon>
        <taxon>Nicotianeae</taxon>
        <taxon>Nicotiana</taxon>
    </lineage>
</organism>
<evidence type="ECO:0000256" key="1">
    <source>
        <dbReference type="ARBA" id="ARBA00009500"/>
    </source>
</evidence>
<keyword evidence="2" id="KW-0732">Signal</keyword>
<dbReference type="InterPro" id="IPR036186">
    <property type="entry name" value="Serpin_sf"/>
</dbReference>
<feature type="signal peptide" evidence="2">
    <location>
        <begin position="1"/>
        <end position="18"/>
    </location>
</feature>
<name>A0A1U7V289_NICSY</name>
<protein>
    <submittedName>
        <fullName evidence="4">Serpin-ZX-like</fullName>
    </submittedName>
</protein>
<dbReference type="Gene3D" id="3.30.497.10">
    <property type="entry name" value="Antithrombin, subunit I, domain 2"/>
    <property type="match status" value="1"/>
</dbReference>
<reference evidence="3" key="1">
    <citation type="journal article" date="2013" name="Genome Biol.">
        <title>Reference genomes and transcriptomes of Nicotiana sylvestris and Nicotiana tomentosiformis.</title>
        <authorList>
            <person name="Sierro N."/>
            <person name="Battey J.N."/>
            <person name="Ouadi S."/>
            <person name="Bovet L."/>
            <person name="Goepfert S."/>
            <person name="Bakaher N."/>
            <person name="Peitsch M.C."/>
            <person name="Ivanov N.V."/>
        </authorList>
    </citation>
    <scope>NUCLEOTIDE SEQUENCE [LARGE SCALE GENOMIC DNA]</scope>
</reference>
<sequence>MNSTVALLSFVNFVFADASPNGGPLLSTANSLWLDQTWNFNPSFTRIGDNVYEAASFSVDLRIRLVLIRYSSCRGAFGNSLSIL</sequence>
<evidence type="ECO:0000313" key="4">
    <source>
        <dbReference type="RefSeq" id="XP_009759076.1"/>
    </source>
</evidence>